<accession>A0A0A9TQF4</accession>
<reference evidence="1" key="1">
    <citation type="submission" date="2014-09" db="EMBL/GenBank/DDBJ databases">
        <authorList>
            <person name="Magalhaes I.L.F."/>
            <person name="Oliveira U."/>
            <person name="Santos F.R."/>
            <person name="Vidigal T.H.D.A."/>
            <person name="Brescovit A.D."/>
            <person name="Santos A.J."/>
        </authorList>
    </citation>
    <scope>NUCLEOTIDE SEQUENCE</scope>
    <source>
        <tissue evidence="1">Shoot tissue taken approximately 20 cm above the soil surface</tissue>
    </source>
</reference>
<proteinExistence type="predicted"/>
<dbReference type="AlphaFoldDB" id="A0A0A9TQF4"/>
<dbReference type="EMBL" id="GBRH01174301">
    <property type="protein sequence ID" value="JAE23595.1"/>
    <property type="molecule type" value="Transcribed_RNA"/>
</dbReference>
<sequence length="43" mass="4829">MPYTKLSPRKENAGQPVTQVGRQESLISRNIIQVSTISMELIN</sequence>
<reference evidence="1" key="2">
    <citation type="journal article" date="2015" name="Data Brief">
        <title>Shoot transcriptome of the giant reed, Arundo donax.</title>
        <authorList>
            <person name="Barrero R.A."/>
            <person name="Guerrero F.D."/>
            <person name="Moolhuijzen P."/>
            <person name="Goolsby J.A."/>
            <person name="Tidwell J."/>
            <person name="Bellgard S.E."/>
            <person name="Bellgard M.I."/>
        </authorList>
    </citation>
    <scope>NUCLEOTIDE SEQUENCE</scope>
    <source>
        <tissue evidence="1">Shoot tissue taken approximately 20 cm above the soil surface</tissue>
    </source>
</reference>
<organism evidence="1">
    <name type="scientific">Arundo donax</name>
    <name type="common">Giant reed</name>
    <name type="synonym">Donax arundinaceus</name>
    <dbReference type="NCBI Taxonomy" id="35708"/>
    <lineage>
        <taxon>Eukaryota</taxon>
        <taxon>Viridiplantae</taxon>
        <taxon>Streptophyta</taxon>
        <taxon>Embryophyta</taxon>
        <taxon>Tracheophyta</taxon>
        <taxon>Spermatophyta</taxon>
        <taxon>Magnoliopsida</taxon>
        <taxon>Liliopsida</taxon>
        <taxon>Poales</taxon>
        <taxon>Poaceae</taxon>
        <taxon>PACMAD clade</taxon>
        <taxon>Arundinoideae</taxon>
        <taxon>Arundineae</taxon>
        <taxon>Arundo</taxon>
    </lineage>
</organism>
<name>A0A0A9TQF4_ARUDO</name>
<protein>
    <submittedName>
        <fullName evidence="1">Uncharacterized protein</fullName>
    </submittedName>
</protein>
<evidence type="ECO:0000313" key="1">
    <source>
        <dbReference type="EMBL" id="JAE23595.1"/>
    </source>
</evidence>